<evidence type="ECO:0000259" key="8">
    <source>
        <dbReference type="SMART" id="SM00829"/>
    </source>
</evidence>
<dbReference type="Pfam" id="PF08240">
    <property type="entry name" value="ADH_N"/>
    <property type="match status" value="1"/>
</dbReference>
<reference evidence="9" key="1">
    <citation type="journal article" date="2021" name="J Fungi (Basel)">
        <title>Genomic and Metabolomic Analyses of the Marine Fungus Emericellopsis cladophorae: Insights into Saltwater Adaptability Mechanisms and Its Biosynthetic Potential.</title>
        <authorList>
            <person name="Goncalves M.F.M."/>
            <person name="Hilario S."/>
            <person name="Van de Peer Y."/>
            <person name="Esteves A.C."/>
            <person name="Alves A."/>
        </authorList>
    </citation>
    <scope>NUCLEOTIDE SEQUENCE</scope>
    <source>
        <strain evidence="9">MUM 19.33</strain>
    </source>
</reference>
<dbReference type="SUPFAM" id="SSF51735">
    <property type="entry name" value="NAD(P)-binding Rossmann-fold domains"/>
    <property type="match status" value="1"/>
</dbReference>
<sequence>MGLSNGTTPRGTMKAQQMDPEDLKIHLNEVPIPKPAPNEILVKILCASLCHSDIMIFEPTEGMQYPEKPTTMGHEATGQIVELGSDVSGFNLGDNVGFNPATQVCYECRPCREVHNLWCEKSAPVVQGFGRDGYFAEYAVIDHHNAIVLPKELDPVAAAPLFCAGVTAYHAIDDLKLPPQSWVAIIGCGGLGLLAIQYARAMQYRVIAIDTAAPALEEAKASGAEHVFDPAQDADYVSRIMKITGRGVHAAVNFTASKRAYAAMPAIIRPGNGILMAVGIPAQPIELNVFDIALQKYRVMGASNGQCHNTRPAIEFSAKHNIVSRTEYFALEDLPTMVEKMQNHTARGRMAVRF</sequence>
<gene>
    <name evidence="9" type="ORF">J7T54_004560</name>
</gene>
<keyword evidence="4 7" id="KW-0862">Zinc</keyword>
<dbReference type="RefSeq" id="XP_051364870.1">
    <property type="nucleotide sequence ID" value="XM_051503226.1"/>
</dbReference>
<dbReference type="Proteomes" id="UP001055219">
    <property type="component" value="Unassembled WGS sequence"/>
</dbReference>
<comment type="caution">
    <text evidence="9">The sequence shown here is derived from an EMBL/GenBank/DDBJ whole genome shotgun (WGS) entry which is preliminary data.</text>
</comment>
<dbReference type="Pfam" id="PF00107">
    <property type="entry name" value="ADH_zinc_N"/>
    <property type="match status" value="1"/>
</dbReference>
<dbReference type="PANTHER" id="PTHR42940">
    <property type="entry name" value="ALCOHOL DEHYDROGENASE 1-RELATED"/>
    <property type="match status" value="1"/>
</dbReference>
<dbReference type="Gene3D" id="3.40.50.720">
    <property type="entry name" value="NAD(P)-binding Rossmann-like Domain"/>
    <property type="match status" value="1"/>
</dbReference>
<dbReference type="GO" id="GO:0004022">
    <property type="term" value="F:alcohol dehydrogenase (NAD+) activity"/>
    <property type="evidence" value="ECO:0007669"/>
    <property type="project" value="TreeGrafter"/>
</dbReference>
<dbReference type="PANTHER" id="PTHR42940:SF8">
    <property type="entry name" value="VACUOLAR PROTEIN SORTING-ASSOCIATED PROTEIN 11"/>
    <property type="match status" value="1"/>
</dbReference>
<dbReference type="SMART" id="SM00829">
    <property type="entry name" value="PKS_ER"/>
    <property type="match status" value="1"/>
</dbReference>
<dbReference type="EMBL" id="JAGIXG020000005">
    <property type="protein sequence ID" value="KAI6784014.1"/>
    <property type="molecule type" value="Genomic_DNA"/>
</dbReference>
<evidence type="ECO:0000313" key="10">
    <source>
        <dbReference type="Proteomes" id="UP001055219"/>
    </source>
</evidence>
<feature type="domain" description="Enoyl reductase (ER)" evidence="8">
    <location>
        <begin position="22"/>
        <end position="352"/>
    </location>
</feature>
<dbReference type="PROSITE" id="PS00059">
    <property type="entry name" value="ADH_ZINC"/>
    <property type="match status" value="1"/>
</dbReference>
<dbReference type="InterPro" id="IPR020843">
    <property type="entry name" value="ER"/>
</dbReference>
<keyword evidence="3 7" id="KW-0479">Metal-binding</keyword>
<evidence type="ECO:0000256" key="4">
    <source>
        <dbReference type="ARBA" id="ARBA00022833"/>
    </source>
</evidence>
<dbReference type="Gene3D" id="3.90.180.10">
    <property type="entry name" value="Medium-chain alcohol dehydrogenases, catalytic domain"/>
    <property type="match status" value="1"/>
</dbReference>
<keyword evidence="6" id="KW-0520">NAD</keyword>
<dbReference type="InterPro" id="IPR002328">
    <property type="entry name" value="ADH_Zn_CS"/>
</dbReference>
<organism evidence="9 10">
    <name type="scientific">Emericellopsis cladophorae</name>
    <dbReference type="NCBI Taxonomy" id="2686198"/>
    <lineage>
        <taxon>Eukaryota</taxon>
        <taxon>Fungi</taxon>
        <taxon>Dikarya</taxon>
        <taxon>Ascomycota</taxon>
        <taxon>Pezizomycotina</taxon>
        <taxon>Sordariomycetes</taxon>
        <taxon>Hypocreomycetidae</taxon>
        <taxon>Hypocreales</taxon>
        <taxon>Bionectriaceae</taxon>
        <taxon>Emericellopsis</taxon>
    </lineage>
</organism>
<evidence type="ECO:0000256" key="6">
    <source>
        <dbReference type="ARBA" id="ARBA00023027"/>
    </source>
</evidence>
<proteinExistence type="inferred from homology"/>
<keyword evidence="5" id="KW-0560">Oxidoreductase</keyword>
<dbReference type="AlphaFoldDB" id="A0A9P9Y5P3"/>
<evidence type="ECO:0000256" key="3">
    <source>
        <dbReference type="ARBA" id="ARBA00022723"/>
    </source>
</evidence>
<dbReference type="GO" id="GO:0008270">
    <property type="term" value="F:zinc ion binding"/>
    <property type="evidence" value="ECO:0007669"/>
    <property type="project" value="InterPro"/>
</dbReference>
<dbReference type="FunFam" id="3.40.50.720:FF:000039">
    <property type="entry name" value="Alcohol dehydrogenase AdhP"/>
    <property type="match status" value="1"/>
</dbReference>
<dbReference type="SUPFAM" id="SSF50129">
    <property type="entry name" value="GroES-like"/>
    <property type="match status" value="1"/>
</dbReference>
<dbReference type="InterPro" id="IPR036291">
    <property type="entry name" value="NAD(P)-bd_dom_sf"/>
</dbReference>
<evidence type="ECO:0000256" key="1">
    <source>
        <dbReference type="ARBA" id="ARBA00001947"/>
    </source>
</evidence>
<keyword evidence="10" id="KW-1185">Reference proteome</keyword>
<evidence type="ECO:0000256" key="7">
    <source>
        <dbReference type="RuleBase" id="RU361277"/>
    </source>
</evidence>
<dbReference type="OrthoDB" id="1879366at2759"/>
<evidence type="ECO:0000313" key="9">
    <source>
        <dbReference type="EMBL" id="KAI6784014.1"/>
    </source>
</evidence>
<dbReference type="InterPro" id="IPR013149">
    <property type="entry name" value="ADH-like_C"/>
</dbReference>
<dbReference type="GeneID" id="75831046"/>
<name>A0A9P9Y5P3_9HYPO</name>
<accession>A0A9P9Y5P3</accession>
<comment type="cofactor">
    <cofactor evidence="1 7">
        <name>Zn(2+)</name>
        <dbReference type="ChEBI" id="CHEBI:29105"/>
    </cofactor>
</comment>
<reference evidence="9" key="2">
    <citation type="submission" date="2022-07" db="EMBL/GenBank/DDBJ databases">
        <authorList>
            <person name="Goncalves M.F.M."/>
            <person name="Hilario S."/>
            <person name="Van De Peer Y."/>
            <person name="Esteves A.C."/>
            <person name="Alves A."/>
        </authorList>
    </citation>
    <scope>NUCLEOTIDE SEQUENCE</scope>
    <source>
        <strain evidence="9">MUM 19.33</strain>
    </source>
</reference>
<evidence type="ECO:0000256" key="2">
    <source>
        <dbReference type="ARBA" id="ARBA00008072"/>
    </source>
</evidence>
<protein>
    <submittedName>
        <fullName evidence="9">Alcohol dehydrogenase-like protein</fullName>
    </submittedName>
</protein>
<dbReference type="InterPro" id="IPR011032">
    <property type="entry name" value="GroES-like_sf"/>
</dbReference>
<comment type="similarity">
    <text evidence="2 7">Belongs to the zinc-containing alcohol dehydrogenase family.</text>
</comment>
<dbReference type="InterPro" id="IPR013154">
    <property type="entry name" value="ADH-like_N"/>
</dbReference>
<dbReference type="GO" id="GO:0005737">
    <property type="term" value="C:cytoplasm"/>
    <property type="evidence" value="ECO:0007669"/>
    <property type="project" value="TreeGrafter"/>
</dbReference>
<evidence type="ECO:0000256" key="5">
    <source>
        <dbReference type="ARBA" id="ARBA00023002"/>
    </source>
</evidence>